<proteinExistence type="predicted"/>
<evidence type="ECO:0000313" key="2">
    <source>
        <dbReference type="EMBL" id="ABI75733.1"/>
    </source>
</evidence>
<feature type="transmembrane region" description="Helical" evidence="1">
    <location>
        <begin position="114"/>
        <end position="132"/>
    </location>
</feature>
<evidence type="ECO:0000313" key="3">
    <source>
        <dbReference type="Proteomes" id="UP000001959"/>
    </source>
</evidence>
<gene>
    <name evidence="2" type="ordered locus">HNE_2967</name>
</gene>
<feature type="transmembrane region" description="Helical" evidence="1">
    <location>
        <begin position="144"/>
        <end position="164"/>
    </location>
</feature>
<evidence type="ECO:0000256" key="1">
    <source>
        <dbReference type="SAM" id="Phobius"/>
    </source>
</evidence>
<dbReference type="HOGENOM" id="CLU_1576371_0_0_5"/>
<reference evidence="2 3" key="1">
    <citation type="journal article" date="2006" name="J. Bacteriol.">
        <title>Comparative genomic evidence for a close relationship between the dimorphic prosthecate bacteria Hyphomonas neptunium and Caulobacter crescentus.</title>
        <authorList>
            <person name="Badger J.H."/>
            <person name="Hoover T.R."/>
            <person name="Brun Y.V."/>
            <person name="Weiner R.M."/>
            <person name="Laub M.T."/>
            <person name="Alexandre G."/>
            <person name="Mrazek J."/>
            <person name="Ren Q."/>
            <person name="Paulsen I.T."/>
            <person name="Nelson K.E."/>
            <person name="Khouri H.M."/>
            <person name="Radune D."/>
            <person name="Sosa J."/>
            <person name="Dodson R.J."/>
            <person name="Sullivan S.A."/>
            <person name="Rosovitz M.J."/>
            <person name="Madupu R."/>
            <person name="Brinkac L.M."/>
            <person name="Durkin A.S."/>
            <person name="Daugherty S.C."/>
            <person name="Kothari S.P."/>
            <person name="Giglio M.G."/>
            <person name="Zhou L."/>
            <person name="Haft D.H."/>
            <person name="Selengut J.D."/>
            <person name="Davidsen T.M."/>
            <person name="Yang Q."/>
            <person name="Zafar N."/>
            <person name="Ward N.L."/>
        </authorList>
    </citation>
    <scope>NUCLEOTIDE SEQUENCE [LARGE SCALE GENOMIC DNA]</scope>
    <source>
        <strain evidence="2 3">ATCC 15444</strain>
    </source>
</reference>
<keyword evidence="1" id="KW-0812">Transmembrane</keyword>
<dbReference type="AlphaFoldDB" id="Q0BXZ9"/>
<dbReference type="EMBL" id="CP000158">
    <property type="protein sequence ID" value="ABI75733.1"/>
    <property type="molecule type" value="Genomic_DNA"/>
</dbReference>
<dbReference type="Proteomes" id="UP000001959">
    <property type="component" value="Chromosome"/>
</dbReference>
<keyword evidence="3" id="KW-1185">Reference proteome</keyword>
<dbReference type="STRING" id="228405.HNE_2967"/>
<keyword evidence="1" id="KW-0472">Membrane</keyword>
<keyword evidence="1" id="KW-1133">Transmembrane helix</keyword>
<protein>
    <submittedName>
        <fullName evidence="2">Uncharacterized protein</fullName>
    </submittedName>
</protein>
<organism evidence="2 3">
    <name type="scientific">Hyphomonas neptunium (strain ATCC 15444)</name>
    <dbReference type="NCBI Taxonomy" id="228405"/>
    <lineage>
        <taxon>Bacteria</taxon>
        <taxon>Pseudomonadati</taxon>
        <taxon>Pseudomonadota</taxon>
        <taxon>Alphaproteobacteria</taxon>
        <taxon>Hyphomonadales</taxon>
        <taxon>Hyphomonadaceae</taxon>
        <taxon>Hyphomonas</taxon>
    </lineage>
</organism>
<accession>Q0BXZ9</accession>
<sequence>MAHAYWRPCGSSRRCFGACSCRSPLRRESIAGRINQIDEILPVFWQSAIATGPVWAALRINLPAGGQAHPERAMSMDSWTQTFDAALDRAAHELSILAGDAADFFNTLSLVEKSLLGGLALLMVCYMFLPGGRGEGVGNSSGRYFAGILLLVVAVGVFGGLVMAGRISF</sequence>
<name>Q0BXZ9_HYPNA</name>
<dbReference type="KEGG" id="hne:HNE_2967"/>